<reference evidence="1" key="1">
    <citation type="submission" date="2021-01" db="EMBL/GenBank/DDBJ databases">
        <authorList>
            <person name="Corre E."/>
            <person name="Pelletier E."/>
            <person name="Niang G."/>
            <person name="Scheremetjew M."/>
            <person name="Finn R."/>
            <person name="Kale V."/>
            <person name="Holt S."/>
            <person name="Cochrane G."/>
            <person name="Meng A."/>
            <person name="Brown T."/>
            <person name="Cohen L."/>
        </authorList>
    </citation>
    <scope>NUCLEOTIDE SEQUENCE</scope>
    <source>
        <strain evidence="1">379</strain>
    </source>
</reference>
<proteinExistence type="predicted"/>
<evidence type="ECO:0000313" key="1">
    <source>
        <dbReference type="EMBL" id="CAE0524775.1"/>
    </source>
</evidence>
<dbReference type="EMBL" id="HBIR01003475">
    <property type="protein sequence ID" value="CAE0524775.1"/>
    <property type="molecule type" value="Transcribed_RNA"/>
</dbReference>
<organism evidence="1">
    <name type="scientific">Emiliania huxleyi</name>
    <name type="common">Coccolithophore</name>
    <name type="synonym">Pontosphaera huxleyi</name>
    <dbReference type="NCBI Taxonomy" id="2903"/>
    <lineage>
        <taxon>Eukaryota</taxon>
        <taxon>Haptista</taxon>
        <taxon>Haptophyta</taxon>
        <taxon>Prymnesiophyceae</taxon>
        <taxon>Isochrysidales</taxon>
        <taxon>Noelaerhabdaceae</taxon>
        <taxon>Emiliania</taxon>
    </lineage>
</organism>
<name>A0A7S3VYX1_EMIHU</name>
<gene>
    <name evidence="1" type="ORF">EHUX00137_LOCUS2468</name>
</gene>
<accession>A0A7S3VYX1</accession>
<sequence length="215" mass="22978">MVFHSLMPVKAPTLKSLVEKAAAAVKKEATAEPAQAGEVEDAPAEDAPEEALTLCVRGFGAEPVDAADLPSWRHQRELHAQLCSLYRKRYPLELEIDFVTKFEGYGQELPFYILGVAGEQDAPHFSGEKKLGMWDNDDGSSGVDFCAPIGTFSAPEGGAEKITTAIDALRAGGMLPAEPTAAEMAEMNAKGLIIMPNIPYVAEVGWNVVGHSHVG</sequence>
<dbReference type="AlphaFoldDB" id="A0A7S3VYX1"/>
<protein>
    <submittedName>
        <fullName evidence="1">Uncharacterized protein</fullName>
    </submittedName>
</protein>